<evidence type="ECO:0000313" key="1">
    <source>
        <dbReference type="EMBL" id="GAU91013.1"/>
    </source>
</evidence>
<protein>
    <submittedName>
        <fullName evidence="1">Uncharacterized protein</fullName>
    </submittedName>
</protein>
<accession>A0A1D1UX59</accession>
<comment type="caution">
    <text evidence="1">The sequence shown here is derived from an EMBL/GenBank/DDBJ whole genome shotgun (WGS) entry which is preliminary data.</text>
</comment>
<sequence length="94" mass="10525">MTLTIVHSSHSFSPPLLTISDGQDHHCKCPTMHLLHNFNVLSSNSSSHILRGHLLAIFEGNMQGHGCAISYKPKRDVTRLMDGNGRKERMNMVM</sequence>
<name>A0A1D1UX59_RAMVA</name>
<dbReference type="EMBL" id="BDGG01000001">
    <property type="protein sequence ID" value="GAU91013.1"/>
    <property type="molecule type" value="Genomic_DNA"/>
</dbReference>
<evidence type="ECO:0000313" key="2">
    <source>
        <dbReference type="Proteomes" id="UP000186922"/>
    </source>
</evidence>
<organism evidence="1 2">
    <name type="scientific">Ramazzottius varieornatus</name>
    <name type="common">Water bear</name>
    <name type="synonym">Tardigrade</name>
    <dbReference type="NCBI Taxonomy" id="947166"/>
    <lineage>
        <taxon>Eukaryota</taxon>
        <taxon>Metazoa</taxon>
        <taxon>Ecdysozoa</taxon>
        <taxon>Tardigrada</taxon>
        <taxon>Eutardigrada</taxon>
        <taxon>Parachela</taxon>
        <taxon>Hypsibioidea</taxon>
        <taxon>Ramazzottiidae</taxon>
        <taxon>Ramazzottius</taxon>
    </lineage>
</organism>
<keyword evidence="2" id="KW-1185">Reference proteome</keyword>
<gene>
    <name evidence="1" type="primary">RvY_03351-1</name>
    <name evidence="1" type="synonym">RvY_03351.1</name>
    <name evidence="1" type="ORF">RvY_03351</name>
</gene>
<dbReference type="AlphaFoldDB" id="A0A1D1UX59"/>
<proteinExistence type="predicted"/>
<reference evidence="1 2" key="1">
    <citation type="journal article" date="2016" name="Nat. Commun.">
        <title>Extremotolerant tardigrade genome and improved radiotolerance of human cultured cells by tardigrade-unique protein.</title>
        <authorList>
            <person name="Hashimoto T."/>
            <person name="Horikawa D.D."/>
            <person name="Saito Y."/>
            <person name="Kuwahara H."/>
            <person name="Kozuka-Hata H."/>
            <person name="Shin-I T."/>
            <person name="Minakuchi Y."/>
            <person name="Ohishi K."/>
            <person name="Motoyama A."/>
            <person name="Aizu T."/>
            <person name="Enomoto A."/>
            <person name="Kondo K."/>
            <person name="Tanaka S."/>
            <person name="Hara Y."/>
            <person name="Koshikawa S."/>
            <person name="Sagara H."/>
            <person name="Miura T."/>
            <person name="Yokobori S."/>
            <person name="Miyagawa K."/>
            <person name="Suzuki Y."/>
            <person name="Kubo T."/>
            <person name="Oyama M."/>
            <person name="Kohara Y."/>
            <person name="Fujiyama A."/>
            <person name="Arakawa K."/>
            <person name="Katayama T."/>
            <person name="Toyoda A."/>
            <person name="Kunieda T."/>
        </authorList>
    </citation>
    <scope>NUCLEOTIDE SEQUENCE [LARGE SCALE GENOMIC DNA]</scope>
    <source>
        <strain evidence="1 2">YOKOZUNA-1</strain>
    </source>
</reference>
<dbReference type="Proteomes" id="UP000186922">
    <property type="component" value="Unassembled WGS sequence"/>
</dbReference>